<evidence type="ECO:0000259" key="13">
    <source>
        <dbReference type="SMART" id="SM00831"/>
    </source>
</evidence>
<dbReference type="PANTHER" id="PTHR42861">
    <property type="entry name" value="CALCIUM-TRANSPORTING ATPASE"/>
    <property type="match status" value="1"/>
</dbReference>
<feature type="transmembrane region" description="Helical" evidence="12">
    <location>
        <begin position="832"/>
        <end position="860"/>
    </location>
</feature>
<dbReference type="GO" id="GO:0005524">
    <property type="term" value="F:ATP binding"/>
    <property type="evidence" value="ECO:0007669"/>
    <property type="project" value="UniProtKB-UniRule"/>
</dbReference>
<evidence type="ECO:0000256" key="5">
    <source>
        <dbReference type="ARBA" id="ARBA00022723"/>
    </source>
</evidence>
<dbReference type="OrthoDB" id="116380at2759"/>
<evidence type="ECO:0000256" key="8">
    <source>
        <dbReference type="ARBA" id="ARBA00022842"/>
    </source>
</evidence>
<keyword evidence="6 12" id="KW-0547">Nucleotide-binding</keyword>
<dbReference type="NCBIfam" id="TIGR01494">
    <property type="entry name" value="ATPase_P-type"/>
    <property type="match status" value="2"/>
</dbReference>
<keyword evidence="5" id="KW-0479">Metal-binding</keyword>
<dbReference type="InterPro" id="IPR059000">
    <property type="entry name" value="ATPase_P-type_domA"/>
</dbReference>
<feature type="transmembrane region" description="Helical" evidence="12">
    <location>
        <begin position="955"/>
        <end position="974"/>
    </location>
</feature>
<keyword evidence="4 12" id="KW-0812">Transmembrane</keyword>
<keyword evidence="3" id="KW-0597">Phosphoprotein</keyword>
<dbReference type="Proteomes" id="UP000019335">
    <property type="component" value="Unassembled WGS sequence"/>
</dbReference>
<dbReference type="GO" id="GO:0016887">
    <property type="term" value="F:ATP hydrolysis activity"/>
    <property type="evidence" value="ECO:0007669"/>
    <property type="project" value="InterPro"/>
</dbReference>
<dbReference type="SUPFAM" id="SSF81665">
    <property type="entry name" value="Calcium ATPase, transmembrane domain M"/>
    <property type="match status" value="1"/>
</dbReference>
<evidence type="ECO:0000256" key="10">
    <source>
        <dbReference type="ARBA" id="ARBA00022989"/>
    </source>
</evidence>
<evidence type="ECO:0000313" key="15">
    <source>
        <dbReference type="Proteomes" id="UP000019335"/>
    </source>
</evidence>
<keyword evidence="9 12" id="KW-1278">Translocase</keyword>
<dbReference type="FunFam" id="3.40.50.1000:FF:000211">
    <property type="entry name" value="Plasma membrane ATPase"/>
    <property type="match status" value="1"/>
</dbReference>
<dbReference type="EC" id="7.1.2.1" evidence="12"/>
<feature type="transmembrane region" description="Helical" evidence="12">
    <location>
        <begin position="360"/>
        <end position="380"/>
    </location>
</feature>
<dbReference type="Gene3D" id="3.40.50.1000">
    <property type="entry name" value="HAD superfamily/HAD-like"/>
    <property type="match status" value="1"/>
</dbReference>
<dbReference type="InterPro" id="IPR044492">
    <property type="entry name" value="P_typ_ATPase_HD_dom"/>
</dbReference>
<dbReference type="Pfam" id="PF00702">
    <property type="entry name" value="Hydrolase"/>
    <property type="match status" value="1"/>
</dbReference>
<dbReference type="FunFam" id="3.40.1110.10:FF:000005">
    <property type="entry name" value="Plasma membrane ATPase"/>
    <property type="match status" value="1"/>
</dbReference>
<dbReference type="EMBL" id="AZIL01002624">
    <property type="protein sequence ID" value="EWM21177.1"/>
    <property type="molecule type" value="Genomic_DNA"/>
</dbReference>
<dbReference type="Gene3D" id="3.40.1110.10">
    <property type="entry name" value="Calcium-transporting ATPase, cytoplasmic domain N"/>
    <property type="match status" value="1"/>
</dbReference>
<evidence type="ECO:0000256" key="4">
    <source>
        <dbReference type="ARBA" id="ARBA00022692"/>
    </source>
</evidence>
<dbReference type="SFLD" id="SFLDF00027">
    <property type="entry name" value="p-type_atpase"/>
    <property type="match status" value="1"/>
</dbReference>
<dbReference type="PRINTS" id="PR00120">
    <property type="entry name" value="HATPASE"/>
</dbReference>
<dbReference type="SMART" id="SM00831">
    <property type="entry name" value="Cation_ATPase_N"/>
    <property type="match status" value="1"/>
</dbReference>
<dbReference type="FunFam" id="2.70.150.10:FF:000042">
    <property type="entry name" value="Plasma membrane ATPase"/>
    <property type="match status" value="1"/>
</dbReference>
<feature type="domain" description="Cation-transporting P-type ATPase N-terminal" evidence="13">
    <location>
        <begin position="144"/>
        <end position="210"/>
    </location>
</feature>
<comment type="similarity">
    <text evidence="2 12">Belongs to the cation transport ATPase (P-type) (TC 3.A.3) family. Type IIIA subfamily.</text>
</comment>
<proteinExistence type="inferred from homology"/>
<evidence type="ECO:0000256" key="3">
    <source>
        <dbReference type="ARBA" id="ARBA00022553"/>
    </source>
</evidence>
<dbReference type="GO" id="GO:0046872">
    <property type="term" value="F:metal ion binding"/>
    <property type="evidence" value="ECO:0007669"/>
    <property type="project" value="UniProtKB-KW"/>
</dbReference>
<keyword evidence="12" id="KW-0375">Hydrogen ion transport</keyword>
<keyword evidence="7 12" id="KW-0067">ATP-binding</keyword>
<keyword evidence="8 12" id="KW-0460">Magnesium</keyword>
<dbReference type="InterPro" id="IPR001757">
    <property type="entry name" value="P_typ_ATPase"/>
</dbReference>
<evidence type="ECO:0000313" key="14">
    <source>
        <dbReference type="EMBL" id="EWM21177.1"/>
    </source>
</evidence>
<dbReference type="InterPro" id="IPR004014">
    <property type="entry name" value="ATPase_P-typ_cation-transptr_N"/>
</dbReference>
<feature type="transmembrane region" description="Helical" evidence="12">
    <location>
        <begin position="916"/>
        <end position="935"/>
    </location>
</feature>
<evidence type="ECO:0000256" key="1">
    <source>
        <dbReference type="ARBA" id="ARBA00004141"/>
    </source>
</evidence>
<dbReference type="InterPro" id="IPR023214">
    <property type="entry name" value="HAD_sf"/>
</dbReference>
<dbReference type="NCBIfam" id="TIGR01647">
    <property type="entry name" value="ATPase-IIIA_H"/>
    <property type="match status" value="1"/>
</dbReference>
<dbReference type="Pfam" id="PF00690">
    <property type="entry name" value="Cation_ATPase_N"/>
    <property type="match status" value="1"/>
</dbReference>
<dbReference type="PROSITE" id="PS00154">
    <property type="entry name" value="ATPASE_E1_E2"/>
    <property type="match status" value="1"/>
</dbReference>
<dbReference type="InterPro" id="IPR008250">
    <property type="entry name" value="ATPase_P-typ_transduc_dom_A_sf"/>
</dbReference>
<evidence type="ECO:0000256" key="12">
    <source>
        <dbReference type="RuleBase" id="RU362083"/>
    </source>
</evidence>
<feature type="transmembrane region" description="Helical" evidence="12">
    <location>
        <begin position="758"/>
        <end position="779"/>
    </location>
</feature>
<name>W7T326_9STRA</name>
<dbReference type="GO" id="GO:0120029">
    <property type="term" value="P:proton export across plasma membrane"/>
    <property type="evidence" value="ECO:0007669"/>
    <property type="project" value="UniProtKB-UniRule"/>
</dbReference>
<dbReference type="InterPro" id="IPR006534">
    <property type="entry name" value="P-type_ATPase_IIIA"/>
</dbReference>
<dbReference type="InterPro" id="IPR023299">
    <property type="entry name" value="ATPase_P-typ_cyto_dom_N"/>
</dbReference>
<evidence type="ECO:0000256" key="11">
    <source>
        <dbReference type="ARBA" id="ARBA00023136"/>
    </source>
</evidence>
<dbReference type="Gene3D" id="1.20.1110.10">
    <property type="entry name" value="Calcium-transporting ATPase, transmembrane domain"/>
    <property type="match status" value="1"/>
</dbReference>
<feature type="transmembrane region" description="Helical" evidence="12">
    <location>
        <begin position="866"/>
        <end position="888"/>
    </location>
</feature>
<comment type="subcellular location">
    <subcellularLocation>
        <location evidence="12">Cell membrane</location>
        <topology evidence="12">Multi-pass membrane protein</topology>
    </subcellularLocation>
    <subcellularLocation>
        <location evidence="1">Membrane</location>
        <topology evidence="1">Multi-pass membrane protein</topology>
    </subcellularLocation>
</comment>
<dbReference type="SUPFAM" id="SSF56784">
    <property type="entry name" value="HAD-like"/>
    <property type="match status" value="1"/>
</dbReference>
<accession>W7T326</accession>
<dbReference type="GO" id="GO:0008553">
    <property type="term" value="F:P-type proton-exporting transporter activity"/>
    <property type="evidence" value="ECO:0007669"/>
    <property type="project" value="UniProtKB-UniRule"/>
</dbReference>
<dbReference type="Pfam" id="PF00122">
    <property type="entry name" value="E1-E2_ATPase"/>
    <property type="match status" value="1"/>
</dbReference>
<dbReference type="GO" id="GO:0005886">
    <property type="term" value="C:plasma membrane"/>
    <property type="evidence" value="ECO:0007669"/>
    <property type="project" value="UniProtKB-SubCell"/>
</dbReference>
<keyword evidence="12" id="KW-0406">Ion transport</keyword>
<evidence type="ECO:0000256" key="7">
    <source>
        <dbReference type="ARBA" id="ARBA00022840"/>
    </source>
</evidence>
<sequence length="1005" mass="109206">MQAQYERFIRNTRLQNMALVVDESTKRMARMLGAEEAEIRDGIAEEGLSSSFYDDTGRPSLFVGLQSDDDREHQTKKTMNYVKQATIKIALEKQRSVSRQKSGGYGSMETSSLLPQKFKSGEVMEEGKVPVGGETEQGPPKLSLHKTRTVSKLHSEGLTSEFAAELLKKFGRNELPEKKKPKWLIYIEQLIAPMPCMIWAAIAIEIAIKSWPDMAILLGIQFMNASLSYYETTKAGDAVAALKASLKPVAHVKRDGKFVTMDAALLVPGDLVLLGAGAAIPADCIVNHGTIDVDQAALTGESLPVTFYKGDSVKMGSTVVRGEVEGTVECTGANTFFGRTAALLQGGDESSNLDKLLMKIMIVLVILSMSLCGIAFGYLLASGEHVRAALSFTVVLLVASIPIAIEIVCTTTLALGSRELAKDGAIVSRLAAIEDMAGMSILCSDKTGTLTLNKMVIQQETPTYAKGETQYTILRYAAMASKWNEPPRDALDTLVHSCADLASLRDVKQTDYLPFDPTIKRTEATVVLPRGETFKVTKGAPHIIMQLLSGPENAKVLAQCEKDVEGLGARGIRSLAVGKTNAQGAWEMMGLLTFLDPPRPDTKATIDQARDFGVEVKMITGDHLLIAKETARQLGMGDNIRDAEMLPKLDPETKKPPPDLMDHFQYVEETSGFAQVFPEHKFLIVEVLRKGGYKTGMTGDGVNDAPALKRADVGVAVQGATDAARAAADIVLTKPGLSTIVTAIVVARIVFGRMTSFITYRIAATLQLLVFFFVAVLTLHPIEFQPEGDDDNWPAFFHMPVLMLMLITLLNDGTLISIGYDTVSPSTTPDKWNLRVLFTVSAALGGVACLSSLLLLWVALDSWNPHGLWGSFGLAGLSYAQVTSMIYLKVSISDFLTLFSARSGDDFFWTNPPSKILLVAATIACSLSTLMANIWPASYPDGIPTIGLARLPPHLLSLYVWLYCLACWVVQDAAKVGTYKMLRTYNVFGVNDVVSLRKADVSIMV</sequence>
<keyword evidence="12" id="KW-0813">Transport</keyword>
<evidence type="ECO:0000256" key="2">
    <source>
        <dbReference type="ARBA" id="ARBA00008804"/>
    </source>
</evidence>
<keyword evidence="11 12" id="KW-0472">Membrane</keyword>
<evidence type="ECO:0000256" key="6">
    <source>
        <dbReference type="ARBA" id="ARBA00022741"/>
    </source>
</evidence>
<dbReference type="PRINTS" id="PR00119">
    <property type="entry name" value="CATATPASE"/>
</dbReference>
<dbReference type="Gene3D" id="2.70.150.10">
    <property type="entry name" value="Calcium-transporting ATPase, cytoplasmic transduction domain A"/>
    <property type="match status" value="1"/>
</dbReference>
<feature type="transmembrane region" description="Helical" evidence="12">
    <location>
        <begin position="799"/>
        <end position="820"/>
    </location>
</feature>
<organism evidence="14 15">
    <name type="scientific">Nannochloropsis gaditana</name>
    <dbReference type="NCBI Taxonomy" id="72520"/>
    <lineage>
        <taxon>Eukaryota</taxon>
        <taxon>Sar</taxon>
        <taxon>Stramenopiles</taxon>
        <taxon>Ochrophyta</taxon>
        <taxon>Eustigmatophyceae</taxon>
        <taxon>Eustigmatales</taxon>
        <taxon>Monodopsidaceae</taxon>
        <taxon>Nannochloropsis</taxon>
    </lineage>
</organism>
<keyword evidence="15" id="KW-1185">Reference proteome</keyword>
<dbReference type="SUPFAM" id="SSF81653">
    <property type="entry name" value="Calcium ATPase, transduction domain A"/>
    <property type="match status" value="1"/>
</dbReference>
<keyword evidence="10 12" id="KW-1133">Transmembrane helix</keyword>
<dbReference type="SFLD" id="SFLDS00003">
    <property type="entry name" value="Haloacid_Dehalogenase"/>
    <property type="match status" value="1"/>
</dbReference>
<dbReference type="AlphaFoldDB" id="W7T326"/>
<gene>
    <name evidence="14" type="ORF">Naga_100111g2</name>
</gene>
<protein>
    <recommendedName>
        <fullName evidence="12">Plasma membrane ATPase</fullName>
        <ecNumber evidence="12">7.1.2.1</ecNumber>
    </recommendedName>
</protein>
<feature type="transmembrane region" description="Helical" evidence="12">
    <location>
        <begin position="392"/>
        <end position="415"/>
    </location>
</feature>
<dbReference type="InterPro" id="IPR023298">
    <property type="entry name" value="ATPase_P-typ_TM_dom_sf"/>
</dbReference>
<dbReference type="SFLD" id="SFLDG00002">
    <property type="entry name" value="C1.7:_P-type_atpase_like"/>
    <property type="match status" value="1"/>
</dbReference>
<evidence type="ECO:0000256" key="9">
    <source>
        <dbReference type="ARBA" id="ARBA00022967"/>
    </source>
</evidence>
<dbReference type="InterPro" id="IPR018303">
    <property type="entry name" value="ATPase_P-typ_P_site"/>
</dbReference>
<comment type="catalytic activity">
    <reaction evidence="12">
        <text>ATP + H2O + H(+)(in) = ADP + phosphate + 2 H(+)(out)</text>
        <dbReference type="Rhea" id="RHEA:20852"/>
        <dbReference type="ChEBI" id="CHEBI:15377"/>
        <dbReference type="ChEBI" id="CHEBI:15378"/>
        <dbReference type="ChEBI" id="CHEBI:30616"/>
        <dbReference type="ChEBI" id="CHEBI:43474"/>
        <dbReference type="ChEBI" id="CHEBI:456216"/>
        <dbReference type="EC" id="7.1.2.1"/>
    </reaction>
</comment>
<comment type="caution">
    <text evidence="14">The sequence shown here is derived from an EMBL/GenBank/DDBJ whole genome shotgun (WGS) entry which is preliminary data.</text>
</comment>
<dbReference type="CDD" id="cd02076">
    <property type="entry name" value="P-type_ATPase_H"/>
    <property type="match status" value="1"/>
</dbReference>
<dbReference type="InterPro" id="IPR036412">
    <property type="entry name" value="HAD-like_sf"/>
</dbReference>
<reference evidence="14 15" key="1">
    <citation type="journal article" date="2014" name="Mol. Plant">
        <title>Chromosome Scale Genome Assembly and Transcriptome Profiling of Nannochloropsis gaditana in Nitrogen Depletion.</title>
        <authorList>
            <person name="Corteggiani Carpinelli E."/>
            <person name="Telatin A."/>
            <person name="Vitulo N."/>
            <person name="Forcato C."/>
            <person name="D'Angelo M."/>
            <person name="Schiavon R."/>
            <person name="Vezzi A."/>
            <person name="Giacometti G.M."/>
            <person name="Morosinotto T."/>
            <person name="Valle G."/>
        </authorList>
    </citation>
    <scope>NUCLEOTIDE SEQUENCE [LARGE SCALE GENOMIC DNA]</scope>
    <source>
        <strain evidence="14 15">B-31</strain>
    </source>
</reference>